<protein>
    <submittedName>
        <fullName evidence="1">Uncharacterized protein</fullName>
    </submittedName>
</protein>
<sequence>MLKVLKVLKNAIKGSSATSRKVTSCSSYGAPRLAHDLLGKIEKRN</sequence>
<dbReference type="EMBL" id="BK015799">
    <property type="protein sequence ID" value="DAE25516.1"/>
    <property type="molecule type" value="Genomic_DNA"/>
</dbReference>
<reference evidence="1" key="1">
    <citation type="journal article" date="2021" name="Proc. Natl. Acad. Sci. U.S.A.">
        <title>A Catalog of Tens of Thousands of Viruses from Human Metagenomes Reveals Hidden Associations with Chronic Diseases.</title>
        <authorList>
            <person name="Tisza M.J."/>
            <person name="Buck C.B."/>
        </authorList>
    </citation>
    <scope>NUCLEOTIDE SEQUENCE</scope>
    <source>
        <strain evidence="1">CtQkk2</strain>
    </source>
</reference>
<evidence type="ECO:0000313" key="1">
    <source>
        <dbReference type="EMBL" id="DAE25516.1"/>
    </source>
</evidence>
<accession>A0A8S5R3K2</accession>
<name>A0A8S5R3K2_9VIRU</name>
<organism evidence="1">
    <name type="scientific">Microviridae sp. ctQkk2</name>
    <dbReference type="NCBI Taxonomy" id="2826734"/>
    <lineage>
        <taxon>Viruses</taxon>
        <taxon>Monodnaviria</taxon>
        <taxon>Sangervirae</taxon>
        <taxon>Phixviricota</taxon>
        <taxon>Malgrandaviricetes</taxon>
        <taxon>Petitvirales</taxon>
        <taxon>Microviridae</taxon>
    </lineage>
</organism>
<proteinExistence type="predicted"/>